<dbReference type="AlphaFoldDB" id="A0A1Z5K0Z2"/>
<evidence type="ECO:0000313" key="1">
    <source>
        <dbReference type="EMBL" id="GAX19829.1"/>
    </source>
</evidence>
<comment type="caution">
    <text evidence="1">The sequence shown here is derived from an EMBL/GenBank/DDBJ whole genome shotgun (WGS) entry which is preliminary data.</text>
</comment>
<accession>A0A1Z5K0Z2</accession>
<protein>
    <submittedName>
        <fullName evidence="1">Uncharacterized protein</fullName>
    </submittedName>
</protein>
<keyword evidence="2" id="KW-1185">Reference proteome</keyword>
<dbReference type="InParanoid" id="A0A1Z5K0Z2"/>
<gene>
    <name evidence="1" type="ORF">FisN_11Lh302</name>
</gene>
<name>A0A1Z5K0Z2_FISSO</name>
<proteinExistence type="predicted"/>
<dbReference type="EMBL" id="BDSP01000140">
    <property type="protein sequence ID" value="GAX19829.1"/>
    <property type="molecule type" value="Genomic_DNA"/>
</dbReference>
<evidence type="ECO:0000313" key="2">
    <source>
        <dbReference type="Proteomes" id="UP000198406"/>
    </source>
</evidence>
<organism evidence="1 2">
    <name type="scientific">Fistulifera solaris</name>
    <name type="common">Oleaginous diatom</name>
    <dbReference type="NCBI Taxonomy" id="1519565"/>
    <lineage>
        <taxon>Eukaryota</taxon>
        <taxon>Sar</taxon>
        <taxon>Stramenopiles</taxon>
        <taxon>Ochrophyta</taxon>
        <taxon>Bacillariophyta</taxon>
        <taxon>Bacillariophyceae</taxon>
        <taxon>Bacillariophycidae</taxon>
        <taxon>Naviculales</taxon>
        <taxon>Naviculaceae</taxon>
        <taxon>Fistulifera</taxon>
    </lineage>
</organism>
<dbReference type="Proteomes" id="UP000198406">
    <property type="component" value="Unassembled WGS sequence"/>
</dbReference>
<sequence>MDDLSKRLFGAQNVTPGRATVSGDTRHFVLLLLLKQAVTDGAMGMVTIDEYTTMNCSEWSLQTPADLDFTVNGIPTPNGLQLYDLWEILQTHIPKPLRLELCHWCLGLLGHVLVMEHHHQYFQVFPTAEAVKLAHVG</sequence>
<reference evidence="1 2" key="1">
    <citation type="journal article" date="2015" name="Plant Cell">
        <title>Oil accumulation by the oleaginous diatom Fistulifera solaris as revealed by the genome and transcriptome.</title>
        <authorList>
            <person name="Tanaka T."/>
            <person name="Maeda Y."/>
            <person name="Veluchamy A."/>
            <person name="Tanaka M."/>
            <person name="Abida H."/>
            <person name="Marechal E."/>
            <person name="Bowler C."/>
            <person name="Muto M."/>
            <person name="Sunaga Y."/>
            <person name="Tanaka M."/>
            <person name="Yoshino T."/>
            <person name="Taniguchi T."/>
            <person name="Fukuda Y."/>
            <person name="Nemoto M."/>
            <person name="Matsumoto M."/>
            <person name="Wong P.S."/>
            <person name="Aburatani S."/>
            <person name="Fujibuchi W."/>
        </authorList>
    </citation>
    <scope>NUCLEOTIDE SEQUENCE [LARGE SCALE GENOMIC DNA]</scope>
    <source>
        <strain evidence="1 2">JPCC DA0580</strain>
    </source>
</reference>